<protein>
    <submittedName>
        <fullName evidence="3">Uncharacterized protein</fullName>
    </submittedName>
</protein>
<keyword evidence="4" id="KW-1185">Reference proteome</keyword>
<feature type="compositionally biased region" description="Polar residues" evidence="2">
    <location>
        <begin position="1"/>
        <end position="12"/>
    </location>
</feature>
<feature type="compositionally biased region" description="Basic and acidic residues" evidence="2">
    <location>
        <begin position="19"/>
        <end position="32"/>
    </location>
</feature>
<accession>A0A1B7MPE6</accession>
<feature type="compositionally biased region" description="Basic and acidic residues" evidence="2">
    <location>
        <begin position="283"/>
        <end position="292"/>
    </location>
</feature>
<evidence type="ECO:0000256" key="1">
    <source>
        <dbReference type="SAM" id="Coils"/>
    </source>
</evidence>
<feature type="compositionally biased region" description="Acidic residues" evidence="2">
    <location>
        <begin position="229"/>
        <end position="240"/>
    </location>
</feature>
<dbReference type="AlphaFoldDB" id="A0A1B7MPE6"/>
<feature type="compositionally biased region" description="Polar residues" evidence="2">
    <location>
        <begin position="241"/>
        <end position="254"/>
    </location>
</feature>
<reference evidence="3 4" key="1">
    <citation type="submission" date="2016-06" db="EMBL/GenBank/DDBJ databases">
        <title>Comparative genomics of the ectomycorrhizal sister species Rhizopogon vinicolor and Rhizopogon vesiculosus (Basidiomycota: Boletales) reveals a divergence of the mating type B locus.</title>
        <authorList>
            <consortium name="DOE Joint Genome Institute"/>
            <person name="Mujic A.B."/>
            <person name="Kuo A."/>
            <person name="Tritt A."/>
            <person name="Lipzen A."/>
            <person name="Chen C."/>
            <person name="Johnson J."/>
            <person name="Sharma A."/>
            <person name="Barry K."/>
            <person name="Grigoriev I.V."/>
            <person name="Spatafora J.W."/>
        </authorList>
    </citation>
    <scope>NUCLEOTIDE SEQUENCE [LARGE SCALE GENOMIC DNA]</scope>
    <source>
        <strain evidence="3 4">AM-OR11-026</strain>
    </source>
</reference>
<feature type="compositionally biased region" description="Polar residues" evidence="2">
    <location>
        <begin position="268"/>
        <end position="281"/>
    </location>
</feature>
<keyword evidence="1" id="KW-0175">Coiled coil</keyword>
<feature type="coiled-coil region" evidence="1">
    <location>
        <begin position="115"/>
        <end position="142"/>
    </location>
</feature>
<evidence type="ECO:0000256" key="2">
    <source>
        <dbReference type="SAM" id="MobiDB-lite"/>
    </source>
</evidence>
<dbReference type="EMBL" id="KV448606">
    <property type="protein sequence ID" value="OAX34485.1"/>
    <property type="molecule type" value="Genomic_DNA"/>
</dbReference>
<organism evidence="3 4">
    <name type="scientific">Rhizopogon vinicolor AM-OR11-026</name>
    <dbReference type="NCBI Taxonomy" id="1314800"/>
    <lineage>
        <taxon>Eukaryota</taxon>
        <taxon>Fungi</taxon>
        <taxon>Dikarya</taxon>
        <taxon>Basidiomycota</taxon>
        <taxon>Agaricomycotina</taxon>
        <taxon>Agaricomycetes</taxon>
        <taxon>Agaricomycetidae</taxon>
        <taxon>Boletales</taxon>
        <taxon>Suillineae</taxon>
        <taxon>Rhizopogonaceae</taxon>
        <taxon>Rhizopogon</taxon>
    </lineage>
</organism>
<sequence>MSQNHTLTQAGATPTILDTKGKGKEKDKEADPSAHTSESDVPADNEEDIWGEYPLEAFPSPPADGFWHVRQANDDAATPAASNKFNPPLDPPLMALTYPPLPPLANDPKWYSTMLSEVHRNRAHLNSQLELAQAEAAAALTEVTLAQIELSAELDQMQNFVNRIASVAGKNVVRKLVNSVKWAMEHGEDDESEEERQDADDEDSSGDDDAGEEHQADAKNENSSASGDEREDEQGSDDENSCNGSEAESRFQNGSRKRPIEEDEGESTKNSPRTDQPNADNESCGRGDDARSRGSSQSPSPILENSSRKRPREEDDDDETSSPNSSPRKKFKGKHVADPNSFSPQHYAAAASDDDDAPAPQHVWCPEDDEIDPEPNSDEEYEVEDSLLLVESEPVTPPLLAGPYIPRSLLDVSRDPRRLRQNSRGEAELYIPGR</sequence>
<evidence type="ECO:0000313" key="3">
    <source>
        <dbReference type="EMBL" id="OAX34485.1"/>
    </source>
</evidence>
<gene>
    <name evidence="3" type="ORF">K503DRAFT_774495</name>
</gene>
<evidence type="ECO:0000313" key="4">
    <source>
        <dbReference type="Proteomes" id="UP000092154"/>
    </source>
</evidence>
<feature type="region of interest" description="Disordered" evidence="2">
    <location>
        <begin position="184"/>
        <end position="385"/>
    </location>
</feature>
<dbReference type="OrthoDB" id="2692928at2759"/>
<feature type="compositionally biased region" description="Acidic residues" evidence="2">
    <location>
        <begin position="41"/>
        <end position="50"/>
    </location>
</feature>
<feature type="compositionally biased region" description="Acidic residues" evidence="2">
    <location>
        <begin position="366"/>
        <end position="385"/>
    </location>
</feature>
<feature type="region of interest" description="Disordered" evidence="2">
    <location>
        <begin position="1"/>
        <end position="67"/>
    </location>
</feature>
<dbReference type="Proteomes" id="UP000092154">
    <property type="component" value="Unassembled WGS sequence"/>
</dbReference>
<dbReference type="STRING" id="1314800.A0A1B7MPE6"/>
<proteinExistence type="predicted"/>
<name>A0A1B7MPE6_9AGAM</name>
<feature type="compositionally biased region" description="Polar residues" evidence="2">
    <location>
        <begin position="293"/>
        <end position="305"/>
    </location>
</feature>
<feature type="compositionally biased region" description="Acidic residues" evidence="2">
    <location>
        <begin position="187"/>
        <end position="211"/>
    </location>
</feature>
<dbReference type="InParanoid" id="A0A1B7MPE6"/>